<dbReference type="SMART" id="SM00028">
    <property type="entry name" value="TPR"/>
    <property type="match status" value="3"/>
</dbReference>
<sequence>MMNSITDDMLSEARGNFINGNYKMAEPILNQMLLQNTRNPEVYQMLATIFYDKGQFSKAIKTFRRALEIDPTYTDASVGLSIILNDLGKYDEGKQVFLDAQAQLDKKSGKQDPFVDEKLASKHEELADLYYQYKRYNEALEQLLKAQKLSGRKAEITLRVSEVNVQLGHTERAIKDLKALIREYPHLIPARLKLGAIYYNSNNIAEATEQWENILIRDPQHPEALRYLKMAQAAGITSIDL</sequence>
<dbReference type="RefSeq" id="WP_277576306.1">
    <property type="nucleotide sequence ID" value="NZ_JANRMI010000001.1"/>
</dbReference>
<dbReference type="InterPro" id="IPR046491">
    <property type="entry name" value="DUF6584"/>
</dbReference>
<keyword evidence="2 3" id="KW-0802">TPR repeat</keyword>
<evidence type="ECO:0000256" key="1">
    <source>
        <dbReference type="ARBA" id="ARBA00022737"/>
    </source>
</evidence>
<dbReference type="PANTHER" id="PTHR45586">
    <property type="entry name" value="TPR REPEAT-CONTAINING PROTEIN PA4667"/>
    <property type="match status" value="1"/>
</dbReference>
<evidence type="ECO:0000256" key="2">
    <source>
        <dbReference type="ARBA" id="ARBA00022803"/>
    </source>
</evidence>
<dbReference type="PANTHER" id="PTHR45586:SF1">
    <property type="entry name" value="LIPOPOLYSACCHARIDE ASSEMBLY PROTEIN B"/>
    <property type="match status" value="1"/>
</dbReference>
<comment type="caution">
    <text evidence="4">The sequence shown here is derived from an EMBL/GenBank/DDBJ whole genome shotgun (WGS) entry which is preliminary data.</text>
</comment>
<evidence type="ECO:0000313" key="4">
    <source>
        <dbReference type="EMBL" id="MDG0814821.1"/>
    </source>
</evidence>
<dbReference type="PROSITE" id="PS50293">
    <property type="entry name" value="TPR_REGION"/>
    <property type="match status" value="1"/>
</dbReference>
<reference evidence="4" key="1">
    <citation type="submission" date="2022-08" db="EMBL/GenBank/DDBJ databases">
        <title>Novel Bdellovibrio Species Isolated from Svalbard: Designation Bdellovibrio svalbardensis.</title>
        <authorList>
            <person name="Mitchell R.J."/>
            <person name="Choi S.Y."/>
        </authorList>
    </citation>
    <scope>NUCLEOTIDE SEQUENCE</scope>
    <source>
        <strain evidence="4">PAP01</strain>
    </source>
</reference>
<gene>
    <name evidence="4" type="ORF">NWE73_00490</name>
</gene>
<protein>
    <submittedName>
        <fullName evidence="4">Tetratricopeptide repeat protein</fullName>
    </submittedName>
</protein>
<keyword evidence="1" id="KW-0677">Repeat</keyword>
<dbReference type="Gene3D" id="1.25.40.10">
    <property type="entry name" value="Tetratricopeptide repeat domain"/>
    <property type="match status" value="2"/>
</dbReference>
<dbReference type="Pfam" id="PF20225">
    <property type="entry name" value="DUF6584"/>
    <property type="match status" value="1"/>
</dbReference>
<organism evidence="4 5">
    <name type="scientific">Bdellovibrio svalbardensis</name>
    <dbReference type="NCBI Taxonomy" id="2972972"/>
    <lineage>
        <taxon>Bacteria</taxon>
        <taxon>Pseudomonadati</taxon>
        <taxon>Bdellovibrionota</taxon>
        <taxon>Bdellovibrionia</taxon>
        <taxon>Bdellovibrionales</taxon>
        <taxon>Pseudobdellovibrionaceae</taxon>
        <taxon>Bdellovibrio</taxon>
    </lineage>
</organism>
<evidence type="ECO:0000256" key="3">
    <source>
        <dbReference type="PROSITE-ProRule" id="PRU00339"/>
    </source>
</evidence>
<dbReference type="Pfam" id="PF00515">
    <property type="entry name" value="TPR_1"/>
    <property type="match status" value="1"/>
</dbReference>
<dbReference type="Proteomes" id="UP001152321">
    <property type="component" value="Unassembled WGS sequence"/>
</dbReference>
<name>A0ABT6DDA2_9BACT</name>
<dbReference type="PROSITE" id="PS50005">
    <property type="entry name" value="TPR"/>
    <property type="match status" value="2"/>
</dbReference>
<dbReference type="InterPro" id="IPR051012">
    <property type="entry name" value="CellSynth/LPSAsmb/PSIAsmb"/>
</dbReference>
<feature type="repeat" description="TPR" evidence="3">
    <location>
        <begin position="188"/>
        <end position="221"/>
    </location>
</feature>
<proteinExistence type="predicted"/>
<dbReference type="InterPro" id="IPR011990">
    <property type="entry name" value="TPR-like_helical_dom_sf"/>
</dbReference>
<keyword evidence="5" id="KW-1185">Reference proteome</keyword>
<dbReference type="EMBL" id="JANRMI010000001">
    <property type="protein sequence ID" value="MDG0814821.1"/>
    <property type="molecule type" value="Genomic_DNA"/>
</dbReference>
<accession>A0ABT6DDA2</accession>
<dbReference type="SUPFAM" id="SSF48452">
    <property type="entry name" value="TPR-like"/>
    <property type="match status" value="1"/>
</dbReference>
<evidence type="ECO:0000313" key="5">
    <source>
        <dbReference type="Proteomes" id="UP001152321"/>
    </source>
</evidence>
<dbReference type="InterPro" id="IPR019734">
    <property type="entry name" value="TPR_rpt"/>
</dbReference>
<feature type="repeat" description="TPR" evidence="3">
    <location>
        <begin position="40"/>
        <end position="73"/>
    </location>
</feature>